<proteinExistence type="predicted"/>
<name>A0ABU9GU41_9GAMM</name>
<dbReference type="Proteomes" id="UP001369082">
    <property type="component" value="Unassembled WGS sequence"/>
</dbReference>
<keyword evidence="3" id="KW-1185">Reference proteome</keyword>
<evidence type="ECO:0000313" key="2">
    <source>
        <dbReference type="EMBL" id="MEL0630842.1"/>
    </source>
</evidence>
<feature type="coiled-coil region" evidence="1">
    <location>
        <begin position="9"/>
        <end position="55"/>
    </location>
</feature>
<reference evidence="2 3" key="1">
    <citation type="submission" date="2024-02" db="EMBL/GenBank/DDBJ databases">
        <title>Bacteria isolated from the canopy kelp, Nereocystis luetkeana.</title>
        <authorList>
            <person name="Pfister C.A."/>
            <person name="Younker I.T."/>
            <person name="Light S.H."/>
        </authorList>
    </citation>
    <scope>NUCLEOTIDE SEQUENCE [LARGE SCALE GENOMIC DNA]</scope>
    <source>
        <strain evidence="2 3">TI.1.05</strain>
    </source>
</reference>
<keyword evidence="1" id="KW-0175">Coiled coil</keyword>
<comment type="caution">
    <text evidence="2">The sequence shown here is derived from an EMBL/GenBank/DDBJ whole genome shotgun (WGS) entry which is preliminary data.</text>
</comment>
<accession>A0ABU9GU41</accession>
<evidence type="ECO:0000313" key="3">
    <source>
        <dbReference type="Proteomes" id="UP001369082"/>
    </source>
</evidence>
<dbReference type="EMBL" id="JBAKAZ010000098">
    <property type="protein sequence ID" value="MEL0630842.1"/>
    <property type="molecule type" value="Genomic_DNA"/>
</dbReference>
<dbReference type="RefSeq" id="WP_341599017.1">
    <property type="nucleotide sequence ID" value="NZ_JBAKAZ010000098.1"/>
</dbReference>
<gene>
    <name evidence="2" type="ORF">V6256_14645</name>
</gene>
<evidence type="ECO:0000256" key="1">
    <source>
        <dbReference type="SAM" id="Coils"/>
    </source>
</evidence>
<organism evidence="2 3">
    <name type="scientific">Psychromonas aquatilis</name>
    <dbReference type="NCBI Taxonomy" id="2005072"/>
    <lineage>
        <taxon>Bacteria</taxon>
        <taxon>Pseudomonadati</taxon>
        <taxon>Pseudomonadota</taxon>
        <taxon>Gammaproteobacteria</taxon>
        <taxon>Alteromonadales</taxon>
        <taxon>Psychromonadaceae</taxon>
        <taxon>Psychromonas</taxon>
    </lineage>
</organism>
<sequence length="73" mass="8652">MDDLRALTRERLNKLINETQQSLVELKEEVARREHVKQENEINDLDHHMNSAELNLVALKDFIAYLVEHSKQK</sequence>
<protein>
    <submittedName>
        <fullName evidence="2">Uncharacterized protein</fullName>
    </submittedName>
</protein>